<dbReference type="Proteomes" id="UP000023152">
    <property type="component" value="Unassembled WGS sequence"/>
</dbReference>
<comment type="caution">
    <text evidence="1">The sequence shown here is derived from an EMBL/GenBank/DDBJ whole genome shotgun (WGS) entry which is preliminary data.</text>
</comment>
<proteinExistence type="predicted"/>
<organism evidence="1 2">
    <name type="scientific">Reticulomyxa filosa</name>
    <dbReference type="NCBI Taxonomy" id="46433"/>
    <lineage>
        <taxon>Eukaryota</taxon>
        <taxon>Sar</taxon>
        <taxon>Rhizaria</taxon>
        <taxon>Retaria</taxon>
        <taxon>Foraminifera</taxon>
        <taxon>Monothalamids</taxon>
        <taxon>Reticulomyxidae</taxon>
        <taxon>Reticulomyxa</taxon>
    </lineage>
</organism>
<name>X6L7B4_RETFI</name>
<evidence type="ECO:0000313" key="1">
    <source>
        <dbReference type="EMBL" id="ETN97168.1"/>
    </source>
</evidence>
<reference evidence="1 2" key="1">
    <citation type="journal article" date="2013" name="Curr. Biol.">
        <title>The Genome of the Foraminiferan Reticulomyxa filosa.</title>
        <authorList>
            <person name="Glockner G."/>
            <person name="Hulsmann N."/>
            <person name="Schleicher M."/>
            <person name="Noegel A.A."/>
            <person name="Eichinger L."/>
            <person name="Gallinger C."/>
            <person name="Pawlowski J."/>
            <person name="Sierra R."/>
            <person name="Euteneuer U."/>
            <person name="Pillet L."/>
            <person name="Moustafa A."/>
            <person name="Platzer M."/>
            <person name="Groth M."/>
            <person name="Szafranski K."/>
            <person name="Schliwa M."/>
        </authorList>
    </citation>
    <scope>NUCLEOTIDE SEQUENCE [LARGE SCALE GENOMIC DNA]</scope>
</reference>
<dbReference type="AlphaFoldDB" id="X6L7B4"/>
<protein>
    <submittedName>
        <fullName evidence="1">Uncharacterized protein</fullName>
    </submittedName>
</protein>
<accession>X6L7B4</accession>
<sequence length="243" mass="29169">MNRQDKISSPLLLTFLCKYFDNEFSHLQAFCCSLYYDVNDIGMHSIKFPLDDMKFVPRLKIIKKDYFGNSNLLCMKWSKLYFKSILLCHEFNLFSFKYQCFFGHNKKKLRKIRLHIIQSFGPSLFTCLFLQVSRVQQSNNKLTITFHTFKKNPTVLSFFINSLKKNKFKKFKRLNYKKPYPIDKLFFFDQMTEKSIFYNSKQLIICNVHHVYKRPSFVFIFFCTLAEEYIEEGVIPYCVKLAC</sequence>
<dbReference type="EMBL" id="ASPP01050598">
    <property type="protein sequence ID" value="ETN97168.1"/>
    <property type="molecule type" value="Genomic_DNA"/>
</dbReference>
<gene>
    <name evidence="1" type="ORF">RFI_40365</name>
</gene>
<keyword evidence="2" id="KW-1185">Reference proteome</keyword>
<evidence type="ECO:0000313" key="2">
    <source>
        <dbReference type="Proteomes" id="UP000023152"/>
    </source>
</evidence>